<dbReference type="EMBL" id="BARS01007821">
    <property type="protein sequence ID" value="GAF69754.1"/>
    <property type="molecule type" value="Genomic_DNA"/>
</dbReference>
<organism evidence="1">
    <name type="scientific">marine sediment metagenome</name>
    <dbReference type="NCBI Taxonomy" id="412755"/>
    <lineage>
        <taxon>unclassified sequences</taxon>
        <taxon>metagenomes</taxon>
        <taxon>ecological metagenomes</taxon>
    </lineage>
</organism>
<comment type="caution">
    <text evidence="1">The sequence shown here is derived from an EMBL/GenBank/DDBJ whole genome shotgun (WGS) entry which is preliminary data.</text>
</comment>
<accession>X0RLP3</accession>
<name>X0RLP3_9ZZZZ</name>
<gene>
    <name evidence="1" type="ORF">S01H1_14991</name>
</gene>
<evidence type="ECO:0000313" key="1">
    <source>
        <dbReference type="EMBL" id="GAF69754.1"/>
    </source>
</evidence>
<sequence length="251" mass="29572">MFVKKSKPKISLIYKGIEGRILNFQLFENPLLKVNLHLKLKSFNDESFSLTTVFSIWIAETKRFGEIDRNKLNLEYGNLTLVNEIVNFLKARGYFQFPLFDVNEYNSQQYDSGQIEKTWLLRRPRNFLSLVKETLNVNPIKLFREVWRDLQALEVTINSFENLLPNSPDEWYEKLNMELKLFLNKGKELFLKVSEILDAGNIYEEDLKGTKEVKKGKSKDFSLDDFYALFKTAAEEDEEITSKEKGFRSYN</sequence>
<reference evidence="1" key="1">
    <citation type="journal article" date="2014" name="Front. Microbiol.">
        <title>High frequency of phylogenetically diverse reductive dehalogenase-homologous genes in deep subseafloor sedimentary metagenomes.</title>
        <authorList>
            <person name="Kawai M."/>
            <person name="Futagami T."/>
            <person name="Toyoda A."/>
            <person name="Takaki Y."/>
            <person name="Nishi S."/>
            <person name="Hori S."/>
            <person name="Arai W."/>
            <person name="Tsubouchi T."/>
            <person name="Morono Y."/>
            <person name="Uchiyama I."/>
            <person name="Ito T."/>
            <person name="Fujiyama A."/>
            <person name="Inagaki F."/>
            <person name="Takami H."/>
        </authorList>
    </citation>
    <scope>NUCLEOTIDE SEQUENCE</scope>
    <source>
        <strain evidence="1">Expedition CK06-06</strain>
    </source>
</reference>
<proteinExistence type="predicted"/>
<dbReference type="AlphaFoldDB" id="X0RLP3"/>
<feature type="non-terminal residue" evidence="1">
    <location>
        <position position="251"/>
    </location>
</feature>
<protein>
    <submittedName>
        <fullName evidence="1">Uncharacterized protein</fullName>
    </submittedName>
</protein>